<evidence type="ECO:0000256" key="11">
    <source>
        <dbReference type="PROSITE-ProRule" id="PRU00169"/>
    </source>
</evidence>
<dbReference type="PROSITE" id="PS50110">
    <property type="entry name" value="RESPONSE_REGULATORY"/>
    <property type="match status" value="2"/>
</dbReference>
<dbReference type="InterPro" id="IPR036097">
    <property type="entry name" value="HisK_dim/P_sf"/>
</dbReference>
<accession>A0A7X1E6J8</accession>
<dbReference type="RefSeq" id="WP_185694817.1">
    <property type="nucleotide sequence ID" value="NZ_JACHVA010000139.1"/>
</dbReference>
<reference evidence="14 15" key="1">
    <citation type="submission" date="2020-07" db="EMBL/GenBank/DDBJ databases">
        <authorList>
            <person name="Feng X."/>
        </authorList>
    </citation>
    <scope>NUCLEOTIDE SEQUENCE [LARGE SCALE GENOMIC DNA]</scope>
    <source>
        <strain evidence="14 15">JCM14086</strain>
    </source>
</reference>
<dbReference type="EC" id="2.7.13.3" evidence="2"/>
<dbReference type="SMART" id="SM00388">
    <property type="entry name" value="HisKA"/>
    <property type="match status" value="1"/>
</dbReference>
<keyword evidence="6" id="KW-0418">Kinase</keyword>
<dbReference type="Proteomes" id="UP000525652">
    <property type="component" value="Unassembled WGS sequence"/>
</dbReference>
<feature type="domain" description="Response regulatory" evidence="13">
    <location>
        <begin position="464"/>
        <end position="579"/>
    </location>
</feature>
<comment type="catalytic activity">
    <reaction evidence="1">
        <text>ATP + protein L-histidine = ADP + protein N-phospho-L-histidine.</text>
        <dbReference type="EC" id="2.7.13.3"/>
    </reaction>
</comment>
<evidence type="ECO:0000256" key="9">
    <source>
        <dbReference type="ARBA" id="ARBA00064003"/>
    </source>
</evidence>
<gene>
    <name evidence="14" type="ORF">H5P30_20695</name>
</gene>
<sequence>MVDSHTFSLQGQLLHRELRELARPETVLSLFQVLESYQHALQSIDSPEEIIGLTTEYLQGIGMFRSMGFYLGDLNTGEWTDTRCEPKSLSEEISDFLREQMGNDRFKVALRQSRFVPISLTNSNLGKVAIFQRLYTQDTTHGIFVGILKSDIDTQVQTELSLLSFFLSEASNLLENLRLRGEIEKEKSLLENRVEERTVELSEAKEVAEASSRAKSEFLSVMSHELRTPMNGIIGFTNLLRDSELTEVQSEQLDRIDSCAEGLREIIDDILDYSKIESGRLDITSEPLSVRDLVESVLEVHAWPAVVNGNEVVSRFAPDVPRWILSDSSRLQQILSNLVSNAIKFTRKGEVTVQVTRADMPEIEDNPDLVGLRFEVADTGEGFDPDRKEDMFRPFIQGDSSDRRRHGGTGIGLAIVNRLVSLMGGTVEALSTVGEGATFSFSIIAYLTEPMEEAPRSPDLSGDRIVVYSASKPIRESLDSYLVHCGADSLSVDSVESARQALKESADLLVFDVSESPPTGMNALTSILSDFGANPPPVIAVGTVEIFEEEFRPIGKALVGRIVKPIREREIARILRVWKNADEDPAENVRSEKPDVDHQIAKKHPLSILVVDEKAISRKVLMMSLASFGYRADGVEAPDLARDAMRRRAYDLVFIGEEKSQPFSHEKVMTLKKFHSDEMGWPKPVSVYLCSAQPPETFSEEMESGLIQGVLRRPTRWHLLRELLSDHRG</sequence>
<dbReference type="PROSITE" id="PS50109">
    <property type="entry name" value="HIS_KIN"/>
    <property type="match status" value="1"/>
</dbReference>
<evidence type="ECO:0000259" key="12">
    <source>
        <dbReference type="PROSITE" id="PS50109"/>
    </source>
</evidence>
<evidence type="ECO:0000256" key="5">
    <source>
        <dbReference type="ARBA" id="ARBA00022741"/>
    </source>
</evidence>
<dbReference type="Pfam" id="PF02518">
    <property type="entry name" value="HATPase_c"/>
    <property type="match status" value="1"/>
</dbReference>
<dbReference type="SMART" id="SM00387">
    <property type="entry name" value="HATPase_c"/>
    <property type="match status" value="1"/>
</dbReference>
<dbReference type="InterPro" id="IPR004358">
    <property type="entry name" value="Sig_transdc_His_kin-like_C"/>
</dbReference>
<dbReference type="CDD" id="cd00082">
    <property type="entry name" value="HisKA"/>
    <property type="match status" value="1"/>
</dbReference>
<evidence type="ECO:0000256" key="1">
    <source>
        <dbReference type="ARBA" id="ARBA00000085"/>
    </source>
</evidence>
<dbReference type="PANTHER" id="PTHR45339:SF1">
    <property type="entry name" value="HYBRID SIGNAL TRANSDUCTION HISTIDINE KINASE J"/>
    <property type="match status" value="1"/>
</dbReference>
<dbReference type="GO" id="GO:0000155">
    <property type="term" value="F:phosphorelay sensor kinase activity"/>
    <property type="evidence" value="ECO:0007669"/>
    <property type="project" value="InterPro"/>
</dbReference>
<dbReference type="PRINTS" id="PR00344">
    <property type="entry name" value="BCTRLSENSOR"/>
</dbReference>
<organism evidence="14 15">
    <name type="scientific">Puniceicoccus vermicola</name>
    <dbReference type="NCBI Taxonomy" id="388746"/>
    <lineage>
        <taxon>Bacteria</taxon>
        <taxon>Pseudomonadati</taxon>
        <taxon>Verrucomicrobiota</taxon>
        <taxon>Opitutia</taxon>
        <taxon>Puniceicoccales</taxon>
        <taxon>Puniceicoccaceae</taxon>
        <taxon>Puniceicoccus</taxon>
    </lineage>
</organism>
<dbReference type="InterPro" id="IPR011006">
    <property type="entry name" value="CheY-like_superfamily"/>
</dbReference>
<comment type="caution">
    <text evidence="11">Lacks conserved residue(s) required for the propagation of feature annotation.</text>
</comment>
<evidence type="ECO:0000256" key="4">
    <source>
        <dbReference type="ARBA" id="ARBA00022679"/>
    </source>
</evidence>
<keyword evidence="5" id="KW-0547">Nucleotide-binding</keyword>
<name>A0A7X1E6J8_9BACT</name>
<comment type="caution">
    <text evidence="14">The sequence shown here is derived from an EMBL/GenBank/DDBJ whole genome shotgun (WGS) entry which is preliminary data.</text>
</comment>
<keyword evidence="15" id="KW-1185">Reference proteome</keyword>
<dbReference type="FunFam" id="1.10.287.130:FF:000002">
    <property type="entry name" value="Two-component osmosensing histidine kinase"/>
    <property type="match status" value="1"/>
</dbReference>
<evidence type="ECO:0000313" key="15">
    <source>
        <dbReference type="Proteomes" id="UP000525652"/>
    </source>
</evidence>
<evidence type="ECO:0000256" key="6">
    <source>
        <dbReference type="ARBA" id="ARBA00022777"/>
    </source>
</evidence>
<proteinExistence type="predicted"/>
<feature type="domain" description="Histidine kinase" evidence="12">
    <location>
        <begin position="221"/>
        <end position="447"/>
    </location>
</feature>
<evidence type="ECO:0000259" key="13">
    <source>
        <dbReference type="PROSITE" id="PS50110"/>
    </source>
</evidence>
<dbReference type="InterPro" id="IPR003661">
    <property type="entry name" value="HisK_dim/P_dom"/>
</dbReference>
<feature type="domain" description="Response regulatory" evidence="13">
    <location>
        <begin position="607"/>
        <end position="728"/>
    </location>
</feature>
<evidence type="ECO:0000256" key="8">
    <source>
        <dbReference type="ARBA" id="ARBA00023012"/>
    </source>
</evidence>
<dbReference type="EMBL" id="JACHVA010000139">
    <property type="protein sequence ID" value="MBC2604206.1"/>
    <property type="molecule type" value="Genomic_DNA"/>
</dbReference>
<keyword evidence="8" id="KW-0902">Two-component regulatory system</keyword>
<comment type="subunit">
    <text evidence="9">At low DSF concentrations, interacts with RpfF.</text>
</comment>
<evidence type="ECO:0000256" key="3">
    <source>
        <dbReference type="ARBA" id="ARBA00022553"/>
    </source>
</evidence>
<dbReference type="InterPro" id="IPR003594">
    <property type="entry name" value="HATPase_dom"/>
</dbReference>
<dbReference type="SUPFAM" id="SSF55874">
    <property type="entry name" value="ATPase domain of HSP90 chaperone/DNA topoisomerase II/histidine kinase"/>
    <property type="match status" value="1"/>
</dbReference>
<dbReference type="CDD" id="cd16922">
    <property type="entry name" value="HATPase_EvgS-ArcB-TorS-like"/>
    <property type="match status" value="1"/>
</dbReference>
<dbReference type="SUPFAM" id="SSF52172">
    <property type="entry name" value="CheY-like"/>
    <property type="match status" value="2"/>
</dbReference>
<dbReference type="SUPFAM" id="SSF47384">
    <property type="entry name" value="Homodimeric domain of signal transducing histidine kinase"/>
    <property type="match status" value="1"/>
</dbReference>
<keyword evidence="4" id="KW-0808">Transferase</keyword>
<evidence type="ECO:0000256" key="7">
    <source>
        <dbReference type="ARBA" id="ARBA00022840"/>
    </source>
</evidence>
<protein>
    <recommendedName>
        <fullName evidence="10">Sensory/regulatory protein RpfC</fullName>
        <ecNumber evidence="2">2.7.13.3</ecNumber>
    </recommendedName>
</protein>
<keyword evidence="3 11" id="KW-0597">Phosphoprotein</keyword>
<feature type="modified residue" description="4-aspartylphosphate" evidence="11">
    <location>
        <position position="512"/>
    </location>
</feature>
<dbReference type="GO" id="GO:0005524">
    <property type="term" value="F:ATP binding"/>
    <property type="evidence" value="ECO:0007669"/>
    <property type="project" value="UniProtKB-KW"/>
</dbReference>
<dbReference type="Pfam" id="PF00512">
    <property type="entry name" value="HisKA"/>
    <property type="match status" value="1"/>
</dbReference>
<dbReference type="InterPro" id="IPR005467">
    <property type="entry name" value="His_kinase_dom"/>
</dbReference>
<dbReference type="InterPro" id="IPR001789">
    <property type="entry name" value="Sig_transdc_resp-reg_receiver"/>
</dbReference>
<evidence type="ECO:0000256" key="10">
    <source>
        <dbReference type="ARBA" id="ARBA00068150"/>
    </source>
</evidence>
<dbReference type="InterPro" id="IPR036890">
    <property type="entry name" value="HATPase_C_sf"/>
</dbReference>
<evidence type="ECO:0000256" key="2">
    <source>
        <dbReference type="ARBA" id="ARBA00012438"/>
    </source>
</evidence>
<keyword evidence="7" id="KW-0067">ATP-binding</keyword>
<dbReference type="FunFam" id="3.30.565.10:FF:000010">
    <property type="entry name" value="Sensor histidine kinase RcsC"/>
    <property type="match status" value="1"/>
</dbReference>
<dbReference type="PANTHER" id="PTHR45339">
    <property type="entry name" value="HYBRID SIGNAL TRANSDUCTION HISTIDINE KINASE J"/>
    <property type="match status" value="1"/>
</dbReference>
<dbReference type="Gene3D" id="3.40.50.2300">
    <property type="match status" value="2"/>
</dbReference>
<dbReference type="AlphaFoldDB" id="A0A7X1E6J8"/>
<dbReference type="Gene3D" id="3.30.565.10">
    <property type="entry name" value="Histidine kinase-like ATPase, C-terminal domain"/>
    <property type="match status" value="1"/>
</dbReference>
<evidence type="ECO:0000313" key="14">
    <source>
        <dbReference type="EMBL" id="MBC2604206.1"/>
    </source>
</evidence>
<dbReference type="Gene3D" id="1.10.287.130">
    <property type="match status" value="1"/>
</dbReference>